<feature type="transmembrane region" description="Helical" evidence="5">
    <location>
        <begin position="357"/>
        <end position="380"/>
    </location>
</feature>
<dbReference type="Proteomes" id="UP001385389">
    <property type="component" value="Chromosome"/>
</dbReference>
<dbReference type="NCBIfam" id="TIGR00229">
    <property type="entry name" value="sensory_box"/>
    <property type="match status" value="1"/>
</dbReference>
<sequence length="903" mass="100168">MALRGNERVCPCRGAAVRAAFAWLLVLCLVCPLWAGPAQAHPQALLISSYHPGFPTFFHQIEGIESVFDPAGVDLDVEYMDSKRFSTSEDTLAFRGMLADKLARLPRYDVILTADDNALRFAMANREALFPDTPVVFFGVNDQALAHAQGDDDNFTGVIEAISMEGTLRCIFRLQPKVRTVYAVVDGTPSGGADLLTYLSKRPLFPDRELAVLSLTGLTWAGLAERTRALGPEDAILLLSAYRDAAGEPVTFEEGLKRILNSTEVPVYDLWEHGLGLGAIGGKIVSHFDQGRRAARMALDILHGTPVRDIPVVEGTEANRYVFDYRVLRRFHIDPDELPEGSRILNRPDSLWRTHQLGLSLGLGTLVVLAVLVFLLLAYVSRLRRARIGLRESEERLQMSLEATSDGLWDWSVDSEKVYFSPGYFTMLGYEPGAFPPAYESWLKLLHPDDRDAAVDVVTAHALSGEEFRTEFRLRNRDGGWTWGMARGKTLEWTRDGKPLRVVGTHTDITDRKLFEERLVQAKEAAEAANRVKDEFIANISHEVRTPLNGVMGMLQLLQSSDLDGEQRDFVDTALHSSRNLLRVLNDLLDFSKIQAGKLDIREAPFDLAGLVEESLDFFKLQAGDKDLELRADIDPSARKHYLGDAGRIRQILFNLVGNAVKFTDEGSITVEACELWHPEPGRKRLLFTVRDTGIGIAERDLSRIFAPFSQVDGSLTRTYQGTGLGLPIVRKLVELMGGNCEVESEPGKGTAIRFFLVVGEHTGAADAADAAPGPGASRPLRLLLVEDERVNRVMARRLLERMGHTVVEAENGRDCLTLLRDHSFDAVLMDVQMPLLNGLDATHAIRIAREFSHVADIPIIGLSAHAARQDRNRALEAGMNEYLVKPFEKADLERALRKVVGG</sequence>
<evidence type="ECO:0000259" key="6">
    <source>
        <dbReference type="PROSITE" id="PS50109"/>
    </source>
</evidence>
<dbReference type="CDD" id="cd00130">
    <property type="entry name" value="PAS"/>
    <property type="match status" value="1"/>
</dbReference>
<evidence type="ECO:0000256" key="3">
    <source>
        <dbReference type="ARBA" id="ARBA00022553"/>
    </source>
</evidence>
<name>A0ABZ2IYQ4_9BACT</name>
<dbReference type="SMART" id="SM00086">
    <property type="entry name" value="PAC"/>
    <property type="match status" value="1"/>
</dbReference>
<dbReference type="SUPFAM" id="SSF55874">
    <property type="entry name" value="ATPase domain of HSP90 chaperone/DNA topoisomerase II/histidine kinase"/>
    <property type="match status" value="1"/>
</dbReference>
<dbReference type="SUPFAM" id="SSF47384">
    <property type="entry name" value="Homodimeric domain of signal transducing histidine kinase"/>
    <property type="match status" value="1"/>
</dbReference>
<dbReference type="PROSITE" id="PS50109">
    <property type="entry name" value="HIS_KIN"/>
    <property type="match status" value="1"/>
</dbReference>
<evidence type="ECO:0000259" key="7">
    <source>
        <dbReference type="PROSITE" id="PS50110"/>
    </source>
</evidence>
<keyword evidence="10" id="KW-0547">Nucleotide-binding</keyword>
<dbReference type="PROSITE" id="PS50110">
    <property type="entry name" value="RESPONSE_REGULATORY"/>
    <property type="match status" value="1"/>
</dbReference>
<evidence type="ECO:0000256" key="5">
    <source>
        <dbReference type="SAM" id="Phobius"/>
    </source>
</evidence>
<gene>
    <name evidence="10" type="ORF">V8V93_19285</name>
</gene>
<accession>A0ABZ2IYQ4</accession>
<keyword evidence="11" id="KW-1185">Reference proteome</keyword>
<keyword evidence="3 4" id="KW-0597">Phosphoprotein</keyword>
<dbReference type="CDD" id="cd17546">
    <property type="entry name" value="REC_hyHK_CKI1_RcsC-like"/>
    <property type="match status" value="1"/>
</dbReference>
<dbReference type="Pfam" id="PF02518">
    <property type="entry name" value="HATPase_c"/>
    <property type="match status" value="1"/>
</dbReference>
<dbReference type="Gene3D" id="3.30.450.20">
    <property type="entry name" value="PAS domain"/>
    <property type="match status" value="1"/>
</dbReference>
<feature type="domain" description="PAS" evidence="8">
    <location>
        <begin position="393"/>
        <end position="466"/>
    </location>
</feature>
<comment type="catalytic activity">
    <reaction evidence="1">
        <text>ATP + protein L-histidine = ADP + protein N-phospho-L-histidine.</text>
        <dbReference type="EC" id="2.7.13.3"/>
    </reaction>
</comment>
<dbReference type="InterPro" id="IPR003594">
    <property type="entry name" value="HATPase_dom"/>
</dbReference>
<dbReference type="Pfam" id="PF00512">
    <property type="entry name" value="HisKA"/>
    <property type="match status" value="1"/>
</dbReference>
<dbReference type="Pfam" id="PF00072">
    <property type="entry name" value="Response_reg"/>
    <property type="match status" value="1"/>
</dbReference>
<dbReference type="SMART" id="SM00387">
    <property type="entry name" value="HATPase_c"/>
    <property type="match status" value="1"/>
</dbReference>
<organism evidence="10 11">
    <name type="scientific">Pseudodesulfovibrio methanolicus</name>
    <dbReference type="NCBI Taxonomy" id="3126690"/>
    <lineage>
        <taxon>Bacteria</taxon>
        <taxon>Pseudomonadati</taxon>
        <taxon>Thermodesulfobacteriota</taxon>
        <taxon>Desulfovibrionia</taxon>
        <taxon>Desulfovibrionales</taxon>
        <taxon>Desulfovibrionaceae</taxon>
    </lineage>
</organism>
<dbReference type="SMART" id="SM00388">
    <property type="entry name" value="HisKA"/>
    <property type="match status" value="1"/>
</dbReference>
<proteinExistence type="predicted"/>
<feature type="modified residue" description="4-aspartylphosphate" evidence="4">
    <location>
        <position position="831"/>
    </location>
</feature>
<reference evidence="10 11" key="1">
    <citation type="submission" date="2024-03" db="EMBL/GenBank/DDBJ databases">
        <title>Phenotype and Genome Characterization of a Sulfate-Reducing Bacterium Pseudodesulfovibrio sp. strain 5S69, isolated from Petroleum Reservoir in Tatarstan (Russia).</title>
        <authorList>
            <person name="Bidzhieva S.K."/>
            <person name="Kadnikov V."/>
            <person name="Tourova T.P."/>
            <person name="Samigullina S.R."/>
            <person name="Sokolova D.S."/>
            <person name="Poltaraus A.B."/>
            <person name="Avtukh A.N."/>
            <person name="Tereshina V.M."/>
            <person name="Mardanov A.V."/>
            <person name="Nazina T.N."/>
        </authorList>
    </citation>
    <scope>NUCLEOTIDE SEQUENCE [LARGE SCALE GENOMIC DNA]</scope>
    <source>
        <strain evidence="10 11">5S69</strain>
    </source>
</reference>
<dbReference type="InterPro" id="IPR000700">
    <property type="entry name" value="PAS-assoc_C"/>
</dbReference>
<dbReference type="InterPro" id="IPR000014">
    <property type="entry name" value="PAS"/>
</dbReference>
<feature type="domain" description="Histidine kinase" evidence="6">
    <location>
        <begin position="539"/>
        <end position="761"/>
    </location>
</feature>
<dbReference type="PROSITE" id="PS50112">
    <property type="entry name" value="PAS"/>
    <property type="match status" value="1"/>
</dbReference>
<dbReference type="Gene3D" id="3.30.565.10">
    <property type="entry name" value="Histidine kinase-like ATPase, C-terminal domain"/>
    <property type="match status" value="1"/>
</dbReference>
<dbReference type="GO" id="GO:0005524">
    <property type="term" value="F:ATP binding"/>
    <property type="evidence" value="ECO:0007669"/>
    <property type="project" value="UniProtKB-KW"/>
</dbReference>
<dbReference type="SUPFAM" id="SSF55785">
    <property type="entry name" value="PYP-like sensor domain (PAS domain)"/>
    <property type="match status" value="1"/>
</dbReference>
<dbReference type="RefSeq" id="WP_338668260.1">
    <property type="nucleotide sequence ID" value="NZ_CP146609.1"/>
</dbReference>
<evidence type="ECO:0000313" key="10">
    <source>
        <dbReference type="EMBL" id="WWX22564.1"/>
    </source>
</evidence>
<dbReference type="InterPro" id="IPR004358">
    <property type="entry name" value="Sig_transdc_His_kin-like_C"/>
</dbReference>
<dbReference type="InterPro" id="IPR036097">
    <property type="entry name" value="HisK_dim/P_sf"/>
</dbReference>
<dbReference type="EMBL" id="CP146609">
    <property type="protein sequence ID" value="WWX22564.1"/>
    <property type="molecule type" value="Genomic_DNA"/>
</dbReference>
<dbReference type="SMART" id="SM00448">
    <property type="entry name" value="REC"/>
    <property type="match status" value="1"/>
</dbReference>
<dbReference type="SUPFAM" id="SSF52172">
    <property type="entry name" value="CheY-like"/>
    <property type="match status" value="1"/>
</dbReference>
<dbReference type="PANTHER" id="PTHR45339">
    <property type="entry name" value="HYBRID SIGNAL TRANSDUCTION HISTIDINE KINASE J"/>
    <property type="match status" value="1"/>
</dbReference>
<keyword evidence="5" id="KW-0472">Membrane</keyword>
<evidence type="ECO:0000313" key="11">
    <source>
        <dbReference type="Proteomes" id="UP001385389"/>
    </source>
</evidence>
<evidence type="ECO:0000259" key="8">
    <source>
        <dbReference type="PROSITE" id="PS50112"/>
    </source>
</evidence>
<dbReference type="EC" id="2.7.13.3" evidence="2"/>
<dbReference type="Pfam" id="PF08447">
    <property type="entry name" value="PAS_3"/>
    <property type="match status" value="1"/>
</dbReference>
<feature type="domain" description="Response regulatory" evidence="7">
    <location>
        <begin position="782"/>
        <end position="901"/>
    </location>
</feature>
<keyword evidence="5" id="KW-0812">Transmembrane</keyword>
<dbReference type="CDD" id="cd16922">
    <property type="entry name" value="HATPase_EvgS-ArcB-TorS-like"/>
    <property type="match status" value="1"/>
</dbReference>
<evidence type="ECO:0000256" key="2">
    <source>
        <dbReference type="ARBA" id="ARBA00012438"/>
    </source>
</evidence>
<keyword evidence="10" id="KW-0067">ATP-binding</keyword>
<keyword evidence="5" id="KW-1133">Transmembrane helix</keyword>
<dbReference type="InterPro" id="IPR035965">
    <property type="entry name" value="PAS-like_dom_sf"/>
</dbReference>
<dbReference type="InterPro" id="IPR036890">
    <property type="entry name" value="HATPase_C_sf"/>
</dbReference>
<dbReference type="InterPro" id="IPR013655">
    <property type="entry name" value="PAS_fold_3"/>
</dbReference>
<evidence type="ECO:0000256" key="4">
    <source>
        <dbReference type="PROSITE-ProRule" id="PRU00169"/>
    </source>
</evidence>
<dbReference type="InterPro" id="IPR001610">
    <property type="entry name" value="PAC"/>
</dbReference>
<dbReference type="PANTHER" id="PTHR45339:SF5">
    <property type="entry name" value="HISTIDINE KINASE"/>
    <property type="match status" value="1"/>
</dbReference>
<protein>
    <recommendedName>
        <fullName evidence="2">histidine kinase</fullName>
        <ecNumber evidence="2">2.7.13.3</ecNumber>
    </recommendedName>
</protein>
<dbReference type="CDD" id="cd00082">
    <property type="entry name" value="HisKA"/>
    <property type="match status" value="1"/>
</dbReference>
<dbReference type="PRINTS" id="PR00344">
    <property type="entry name" value="BCTRLSENSOR"/>
</dbReference>
<dbReference type="Gene3D" id="1.10.287.130">
    <property type="match status" value="1"/>
</dbReference>
<dbReference type="InterPro" id="IPR005467">
    <property type="entry name" value="His_kinase_dom"/>
</dbReference>
<evidence type="ECO:0000259" key="9">
    <source>
        <dbReference type="PROSITE" id="PS50113"/>
    </source>
</evidence>
<dbReference type="InterPro" id="IPR011006">
    <property type="entry name" value="CheY-like_superfamily"/>
</dbReference>
<dbReference type="InterPro" id="IPR001789">
    <property type="entry name" value="Sig_transdc_resp-reg_receiver"/>
</dbReference>
<dbReference type="SMART" id="SM00091">
    <property type="entry name" value="PAS"/>
    <property type="match status" value="1"/>
</dbReference>
<dbReference type="Gene3D" id="3.40.50.2300">
    <property type="match status" value="3"/>
</dbReference>
<dbReference type="InterPro" id="IPR003661">
    <property type="entry name" value="HisK_dim/P_dom"/>
</dbReference>
<evidence type="ECO:0000256" key="1">
    <source>
        <dbReference type="ARBA" id="ARBA00000085"/>
    </source>
</evidence>
<dbReference type="PROSITE" id="PS50113">
    <property type="entry name" value="PAC"/>
    <property type="match status" value="1"/>
</dbReference>
<feature type="domain" description="PAC" evidence="9">
    <location>
        <begin position="468"/>
        <end position="521"/>
    </location>
</feature>